<evidence type="ECO:0000313" key="2">
    <source>
        <dbReference type="Proteomes" id="UP001500630"/>
    </source>
</evidence>
<organism evidence="1 2">
    <name type="scientific">Nonomuraea rosea</name>
    <dbReference type="NCBI Taxonomy" id="638574"/>
    <lineage>
        <taxon>Bacteria</taxon>
        <taxon>Bacillati</taxon>
        <taxon>Actinomycetota</taxon>
        <taxon>Actinomycetes</taxon>
        <taxon>Streptosporangiales</taxon>
        <taxon>Streptosporangiaceae</taxon>
        <taxon>Nonomuraea</taxon>
    </lineage>
</organism>
<sequence length="86" mass="9202">MVAQETTAMVLPAPGGPVITVSGPWVPLRRRSTILEREITQGGRSGTATFEFETLAVVCSDSVPGIIEATLARPGYQRFGHYVQNG</sequence>
<protein>
    <submittedName>
        <fullName evidence="1">Uncharacterized protein</fullName>
    </submittedName>
</protein>
<dbReference type="Proteomes" id="UP001500630">
    <property type="component" value="Unassembled WGS sequence"/>
</dbReference>
<keyword evidence="2" id="KW-1185">Reference proteome</keyword>
<reference evidence="2" key="1">
    <citation type="journal article" date="2019" name="Int. J. Syst. Evol. Microbiol.">
        <title>The Global Catalogue of Microorganisms (GCM) 10K type strain sequencing project: providing services to taxonomists for standard genome sequencing and annotation.</title>
        <authorList>
            <consortium name="The Broad Institute Genomics Platform"/>
            <consortium name="The Broad Institute Genome Sequencing Center for Infectious Disease"/>
            <person name="Wu L."/>
            <person name="Ma J."/>
        </authorList>
    </citation>
    <scope>NUCLEOTIDE SEQUENCE [LARGE SCALE GENOMIC DNA]</scope>
    <source>
        <strain evidence="2">JCM 17326</strain>
    </source>
</reference>
<evidence type="ECO:0000313" key="1">
    <source>
        <dbReference type="EMBL" id="GAA3611358.1"/>
    </source>
</evidence>
<dbReference type="EMBL" id="BAABDQ010000047">
    <property type="protein sequence ID" value="GAA3611358.1"/>
    <property type="molecule type" value="Genomic_DNA"/>
</dbReference>
<name>A0ABP6ZJ63_9ACTN</name>
<accession>A0ABP6ZJ63</accession>
<proteinExistence type="predicted"/>
<gene>
    <name evidence="1" type="ORF">GCM10022419_115480</name>
</gene>
<comment type="caution">
    <text evidence="1">The sequence shown here is derived from an EMBL/GenBank/DDBJ whole genome shotgun (WGS) entry which is preliminary data.</text>
</comment>